<organism evidence="2 3">
    <name type="scientific">Gemmata massiliana</name>
    <dbReference type="NCBI Taxonomy" id="1210884"/>
    <lineage>
        <taxon>Bacteria</taxon>
        <taxon>Pseudomonadati</taxon>
        <taxon>Planctomycetota</taxon>
        <taxon>Planctomycetia</taxon>
        <taxon>Gemmatales</taxon>
        <taxon>Gemmataceae</taxon>
        <taxon>Gemmata</taxon>
    </lineage>
</organism>
<dbReference type="EMBL" id="LR593886">
    <property type="protein sequence ID" value="VTR95447.1"/>
    <property type="molecule type" value="Genomic_DNA"/>
</dbReference>
<feature type="region of interest" description="Disordered" evidence="1">
    <location>
        <begin position="83"/>
        <end position="110"/>
    </location>
</feature>
<name>A0A6P2D3K3_9BACT</name>
<keyword evidence="3" id="KW-1185">Reference proteome</keyword>
<accession>A0A6P2D3K3</accession>
<evidence type="ECO:0000256" key="1">
    <source>
        <dbReference type="SAM" id="MobiDB-lite"/>
    </source>
</evidence>
<evidence type="ECO:0000313" key="3">
    <source>
        <dbReference type="Proteomes" id="UP000464178"/>
    </source>
</evidence>
<reference evidence="2 3" key="1">
    <citation type="submission" date="2019-05" db="EMBL/GenBank/DDBJ databases">
        <authorList>
            <consortium name="Science for Life Laboratories"/>
        </authorList>
    </citation>
    <scope>NUCLEOTIDE SEQUENCE [LARGE SCALE GENOMIC DNA]</scope>
    <source>
        <strain evidence="2">Soil9</strain>
    </source>
</reference>
<gene>
    <name evidence="2" type="ORF">SOIL9_22670</name>
</gene>
<feature type="compositionally biased region" description="Basic and acidic residues" evidence="1">
    <location>
        <begin position="15"/>
        <end position="27"/>
    </location>
</feature>
<protein>
    <submittedName>
        <fullName evidence="2">Uncharacterized protein</fullName>
    </submittedName>
</protein>
<evidence type="ECO:0000313" key="2">
    <source>
        <dbReference type="EMBL" id="VTR95447.1"/>
    </source>
</evidence>
<dbReference type="AlphaFoldDB" id="A0A6P2D3K3"/>
<proteinExistence type="predicted"/>
<dbReference type="KEGG" id="gms:SOIL9_22670"/>
<dbReference type="Proteomes" id="UP000464178">
    <property type="component" value="Chromosome"/>
</dbReference>
<feature type="region of interest" description="Disordered" evidence="1">
    <location>
        <begin position="1"/>
        <end position="27"/>
    </location>
</feature>
<sequence length="110" mass="12353">MEQLDPEFRFRKRARADPDSHRSRRWESGSAPLIFTASFQTTDWSPNLGSQWNFTNADLRAVSKAAKGASTIRRCTTVARMQLPVGGPKSGDSGYQGSDLWVPKRPRRAD</sequence>